<protein>
    <recommendedName>
        <fullName evidence="3">BioF2-like acetyltransferase domain-containing protein</fullName>
    </recommendedName>
</protein>
<dbReference type="Proteomes" id="UP000036261">
    <property type="component" value="Unassembled WGS sequence"/>
</dbReference>
<gene>
    <name evidence="1" type="ORF">ACM46_15860</name>
</gene>
<accession>A0A0J7I6Q7</accession>
<name>A0A0J7I6Q7_9FLAO</name>
<keyword evidence="2" id="KW-1185">Reference proteome</keyword>
<dbReference type="STRING" id="558151.ACM46_15860"/>
<evidence type="ECO:0008006" key="3">
    <source>
        <dbReference type="Google" id="ProtNLM"/>
    </source>
</evidence>
<evidence type="ECO:0000313" key="1">
    <source>
        <dbReference type="EMBL" id="KMQ61491.1"/>
    </source>
</evidence>
<dbReference type="EMBL" id="LFND01000005">
    <property type="protein sequence ID" value="KMQ61491.1"/>
    <property type="molecule type" value="Genomic_DNA"/>
</dbReference>
<proteinExistence type="predicted"/>
<evidence type="ECO:0000313" key="2">
    <source>
        <dbReference type="Proteomes" id="UP000036261"/>
    </source>
</evidence>
<sequence length="287" mass="34191">MIRRVKYSEIDFVKYTECIETSVQRNWYTQKDILDQLSGNWHILVYGNYEAVMPVHMYRKLGINFVHMPLFCQQFGVFSKTDNPQINDQFLYFLKKNYAVFFYLFNQDNNFSVELEKRKNYVISTCDYTVLKKKYFKGRKSAVKSSQHLVYKEIELDDQSLLFFKNNFKGLEKQSDWDKLKAYLSFLSKTKSLQLCGAFFNDSLINLAVLIVDKHQLLLLSLINDENYKAENGASFLIDRILNLYIHEKSFNFMGSNIRGIEIFFKSFGAELREYYFLENKFLKRFS</sequence>
<comment type="caution">
    <text evidence="1">The sequence shown here is derived from an EMBL/GenBank/DDBJ whole genome shotgun (WGS) entry which is preliminary data.</text>
</comment>
<dbReference type="PATRIC" id="fig|558151.6.peg.3353"/>
<dbReference type="AlphaFoldDB" id="A0A0J7I6Q7"/>
<reference evidence="1 2" key="1">
    <citation type="journal article" date="2013" name="Int. J. Syst. Evol. Microbiol.">
        <title>Chryseobacterium angstadtii sp. nov., isolated from a newt tank.</title>
        <authorList>
            <person name="Kirk K.E."/>
            <person name="Hoffman J.A."/>
            <person name="Smith K.A."/>
            <person name="Strahan B.L."/>
            <person name="Failor K.C."/>
            <person name="Krebs J.E."/>
            <person name="Gale A.N."/>
            <person name="Do T.D."/>
            <person name="Sontag T.C."/>
            <person name="Batties A.M."/>
            <person name="Mistiszyn K."/>
            <person name="Newman J.D."/>
        </authorList>
    </citation>
    <scope>NUCLEOTIDE SEQUENCE [LARGE SCALE GENOMIC DNA]</scope>
    <source>
        <strain evidence="1 2">KM</strain>
    </source>
</reference>
<organism evidence="1 2">
    <name type="scientific">Chryseobacterium angstadtii</name>
    <dbReference type="NCBI Taxonomy" id="558151"/>
    <lineage>
        <taxon>Bacteria</taxon>
        <taxon>Pseudomonadati</taxon>
        <taxon>Bacteroidota</taxon>
        <taxon>Flavobacteriia</taxon>
        <taxon>Flavobacteriales</taxon>
        <taxon>Weeksellaceae</taxon>
        <taxon>Chryseobacterium group</taxon>
        <taxon>Chryseobacterium</taxon>
    </lineage>
</organism>